<evidence type="ECO:0000313" key="8">
    <source>
        <dbReference type="EMBL" id="QQX76464.1"/>
    </source>
</evidence>
<dbReference type="Gene3D" id="1.25.40.390">
    <property type="match status" value="1"/>
</dbReference>
<accession>A0ABX7DTJ8</accession>
<keyword evidence="5" id="KW-0998">Cell outer membrane</keyword>
<organism evidence="8 9">
    <name type="scientific">Aequorivita iocasae</name>
    <dbReference type="NCBI Taxonomy" id="2803865"/>
    <lineage>
        <taxon>Bacteria</taxon>
        <taxon>Pseudomonadati</taxon>
        <taxon>Bacteroidota</taxon>
        <taxon>Flavobacteriia</taxon>
        <taxon>Flavobacteriales</taxon>
        <taxon>Flavobacteriaceae</taxon>
        <taxon>Aequorivita</taxon>
    </lineage>
</organism>
<dbReference type="Proteomes" id="UP000629420">
    <property type="component" value="Chromosome"/>
</dbReference>
<dbReference type="EMBL" id="CP068439">
    <property type="protein sequence ID" value="QQX76464.1"/>
    <property type="molecule type" value="Genomic_DNA"/>
</dbReference>
<feature type="domain" description="RagB/SusD" evidence="6">
    <location>
        <begin position="325"/>
        <end position="428"/>
    </location>
</feature>
<gene>
    <name evidence="8" type="ORF">JK629_14240</name>
</gene>
<evidence type="ECO:0000259" key="6">
    <source>
        <dbReference type="Pfam" id="PF07980"/>
    </source>
</evidence>
<dbReference type="InterPro" id="IPR011990">
    <property type="entry name" value="TPR-like_helical_dom_sf"/>
</dbReference>
<evidence type="ECO:0000256" key="3">
    <source>
        <dbReference type="ARBA" id="ARBA00022729"/>
    </source>
</evidence>
<dbReference type="Pfam" id="PF14322">
    <property type="entry name" value="SusD-like_3"/>
    <property type="match status" value="1"/>
</dbReference>
<keyword evidence="4" id="KW-0472">Membrane</keyword>
<dbReference type="CDD" id="cd08977">
    <property type="entry name" value="SusD"/>
    <property type="match status" value="1"/>
</dbReference>
<dbReference type="InterPro" id="IPR012944">
    <property type="entry name" value="SusD_RagB_dom"/>
</dbReference>
<proteinExistence type="inferred from homology"/>
<comment type="similarity">
    <text evidence="2">Belongs to the SusD family.</text>
</comment>
<evidence type="ECO:0000313" key="9">
    <source>
        <dbReference type="Proteomes" id="UP000629420"/>
    </source>
</evidence>
<sequence>MKSFFKSYHYPIFPIVISFVLLVFTGCEDYLEAEDPVGQLNTTTVFNDENTATAAVTSLYGLLRDQVLLTGNSNGLGPLMGLYADKMDYYGTPGESTEHFYTHQITPANLMVKELWDNSYHLIYMCNAAIEGLENSENLTEETKAQLGGEALVVRAMVHFYLLNLFGDIPYIQTTDYETNTKVKRMPEAAVYDALVTDLINAKNLLGPDYPSGERIRANKWVASALLARIYLYMGQWQLAEEESSLLVNQQSVFILEPNPENVFLKDSSGAILQLKPINEGDNTLEGATYIFTAPPPPFAALNNSLVENMDPMDLRKQYWIGEVSDGSNTWYFPYKYKQNLNTGTTMEYSIVLRIAEQFLIRAEARLMQGDLSGANDDLNRIRSRAGLDSITFSTSEAIFEALIKERNFELFSEFGHRWFDLKRWGLANSILAPIKPGWKASNILLPLPESELLLNPNLKPQNPGY</sequence>
<reference evidence="8 9" key="1">
    <citation type="submission" date="2021-01" db="EMBL/GenBank/DDBJ databases">
        <title>Aequorivita sp. strain KX20305, a bacterium isolated from the sediment collected at a cold seep field in South China Sea.</title>
        <authorList>
            <person name="Zhang H."/>
            <person name="Li C."/>
        </authorList>
    </citation>
    <scope>NUCLEOTIDE SEQUENCE [LARGE SCALE GENOMIC DNA]</scope>
    <source>
        <strain evidence="8 9">KX20305</strain>
    </source>
</reference>
<evidence type="ECO:0000256" key="4">
    <source>
        <dbReference type="ARBA" id="ARBA00023136"/>
    </source>
</evidence>
<dbReference type="Pfam" id="PF07980">
    <property type="entry name" value="SusD_RagB"/>
    <property type="match status" value="1"/>
</dbReference>
<keyword evidence="3" id="KW-0732">Signal</keyword>
<dbReference type="PROSITE" id="PS51257">
    <property type="entry name" value="PROKAR_LIPOPROTEIN"/>
    <property type="match status" value="1"/>
</dbReference>
<dbReference type="InterPro" id="IPR033985">
    <property type="entry name" value="SusD-like_N"/>
</dbReference>
<evidence type="ECO:0000259" key="7">
    <source>
        <dbReference type="Pfam" id="PF14322"/>
    </source>
</evidence>
<evidence type="ECO:0000256" key="1">
    <source>
        <dbReference type="ARBA" id="ARBA00004442"/>
    </source>
</evidence>
<evidence type="ECO:0000256" key="5">
    <source>
        <dbReference type="ARBA" id="ARBA00023237"/>
    </source>
</evidence>
<dbReference type="RefSeq" id="WP_202336268.1">
    <property type="nucleotide sequence ID" value="NZ_CP068439.1"/>
</dbReference>
<evidence type="ECO:0000256" key="2">
    <source>
        <dbReference type="ARBA" id="ARBA00006275"/>
    </source>
</evidence>
<name>A0ABX7DTJ8_9FLAO</name>
<comment type="subcellular location">
    <subcellularLocation>
        <location evidence="1">Cell outer membrane</location>
    </subcellularLocation>
</comment>
<protein>
    <submittedName>
        <fullName evidence="8">RagB/SusD family nutrient uptake outer membrane protein</fullName>
    </submittedName>
</protein>
<feature type="domain" description="SusD-like N-terminal" evidence="7">
    <location>
        <begin position="98"/>
        <end position="232"/>
    </location>
</feature>
<keyword evidence="9" id="KW-1185">Reference proteome</keyword>
<dbReference type="SUPFAM" id="SSF48452">
    <property type="entry name" value="TPR-like"/>
    <property type="match status" value="1"/>
</dbReference>